<feature type="transmembrane region" description="Helical" evidence="7">
    <location>
        <begin position="198"/>
        <end position="217"/>
    </location>
</feature>
<dbReference type="STRING" id="1156394.T0QG01"/>
<feature type="signal peptide" evidence="8">
    <location>
        <begin position="1"/>
        <end position="20"/>
    </location>
</feature>
<gene>
    <name evidence="10" type="ORF">SDRG_05704</name>
</gene>
<dbReference type="Pfam" id="PF13886">
    <property type="entry name" value="TM7S3_TM198"/>
    <property type="match status" value="1"/>
</dbReference>
<dbReference type="InterPro" id="IPR040236">
    <property type="entry name" value="TMEM198"/>
</dbReference>
<feature type="transmembrane region" description="Helical" evidence="7">
    <location>
        <begin position="237"/>
        <end position="254"/>
    </location>
</feature>
<dbReference type="OMA" id="KPVTFIC"/>
<organism evidence="10 11">
    <name type="scientific">Saprolegnia diclina (strain VS20)</name>
    <dbReference type="NCBI Taxonomy" id="1156394"/>
    <lineage>
        <taxon>Eukaryota</taxon>
        <taxon>Sar</taxon>
        <taxon>Stramenopiles</taxon>
        <taxon>Oomycota</taxon>
        <taxon>Saprolegniomycetes</taxon>
        <taxon>Saprolegniales</taxon>
        <taxon>Saprolegniaceae</taxon>
        <taxon>Saprolegnia</taxon>
    </lineage>
</organism>
<dbReference type="EMBL" id="JH767146">
    <property type="protein sequence ID" value="EQC36874.1"/>
    <property type="molecule type" value="Genomic_DNA"/>
</dbReference>
<evidence type="ECO:0000313" key="11">
    <source>
        <dbReference type="Proteomes" id="UP000030762"/>
    </source>
</evidence>
<dbReference type="PANTHER" id="PTHR31247">
    <property type="entry name" value="TRANSMEMBRANE PROTEIN 198 FAMILY MEMBER"/>
    <property type="match status" value="1"/>
</dbReference>
<accession>T0QG01</accession>
<dbReference type="InterPro" id="IPR025256">
    <property type="entry name" value="TM7S3/TM198-like_dom"/>
</dbReference>
<feature type="transmembrane region" description="Helical" evidence="7">
    <location>
        <begin position="71"/>
        <end position="91"/>
    </location>
</feature>
<feature type="transmembrane region" description="Helical" evidence="7">
    <location>
        <begin position="98"/>
        <end position="120"/>
    </location>
</feature>
<keyword evidence="11" id="KW-1185">Reference proteome</keyword>
<evidence type="ECO:0000313" key="10">
    <source>
        <dbReference type="EMBL" id="EQC36874.1"/>
    </source>
</evidence>
<evidence type="ECO:0000256" key="3">
    <source>
        <dbReference type="ARBA" id="ARBA00022692"/>
    </source>
</evidence>
<comment type="similarity">
    <text evidence="2">Belongs to the TMEM198 family.</text>
</comment>
<reference evidence="10 11" key="1">
    <citation type="submission" date="2012-04" db="EMBL/GenBank/DDBJ databases">
        <title>The Genome Sequence of Saprolegnia declina VS20.</title>
        <authorList>
            <consortium name="The Broad Institute Genome Sequencing Platform"/>
            <person name="Russ C."/>
            <person name="Nusbaum C."/>
            <person name="Tyler B."/>
            <person name="van West P."/>
            <person name="Dieguez-Uribeondo J."/>
            <person name="de Bruijn I."/>
            <person name="Tripathy S."/>
            <person name="Jiang R."/>
            <person name="Young S.K."/>
            <person name="Zeng Q."/>
            <person name="Gargeya S."/>
            <person name="Fitzgerald M."/>
            <person name="Haas B."/>
            <person name="Abouelleil A."/>
            <person name="Alvarado L."/>
            <person name="Arachchi H.M."/>
            <person name="Berlin A."/>
            <person name="Chapman S.B."/>
            <person name="Goldberg J."/>
            <person name="Griggs A."/>
            <person name="Gujja S."/>
            <person name="Hansen M."/>
            <person name="Howarth C."/>
            <person name="Imamovic A."/>
            <person name="Larimer J."/>
            <person name="McCowen C."/>
            <person name="Montmayeur A."/>
            <person name="Murphy C."/>
            <person name="Neiman D."/>
            <person name="Pearson M."/>
            <person name="Priest M."/>
            <person name="Roberts A."/>
            <person name="Saif S."/>
            <person name="Shea T."/>
            <person name="Sisk P."/>
            <person name="Sykes S."/>
            <person name="Wortman J."/>
            <person name="Nusbaum C."/>
            <person name="Birren B."/>
        </authorList>
    </citation>
    <scope>NUCLEOTIDE SEQUENCE [LARGE SCALE GENOMIC DNA]</scope>
    <source>
        <strain evidence="10 11">VS20</strain>
    </source>
</reference>
<dbReference type="PANTHER" id="PTHR31247:SF5">
    <property type="entry name" value="DUF4203 DOMAIN-CONTAINING PROTEIN"/>
    <property type="match status" value="1"/>
</dbReference>
<evidence type="ECO:0000256" key="4">
    <source>
        <dbReference type="ARBA" id="ARBA00022989"/>
    </source>
</evidence>
<evidence type="ECO:0000259" key="9">
    <source>
        <dbReference type="Pfam" id="PF13886"/>
    </source>
</evidence>
<dbReference type="InParanoid" id="T0QG01"/>
<dbReference type="VEuPathDB" id="FungiDB:SDRG_05704"/>
<feature type="transmembrane region" description="Helical" evidence="7">
    <location>
        <begin position="126"/>
        <end position="144"/>
    </location>
</feature>
<comment type="subcellular location">
    <subcellularLocation>
        <location evidence="1">Membrane</location>
        <topology evidence="1">Multi-pass membrane protein</topology>
    </subcellularLocation>
</comment>
<keyword evidence="8" id="KW-0732">Signal</keyword>
<evidence type="ECO:0000256" key="5">
    <source>
        <dbReference type="ARBA" id="ARBA00023136"/>
    </source>
</evidence>
<sequence>MNKLLLGLYLLMTLVAMAMADLNKTEIADAGKDGVHALNKTLGDLNQTAAVIDKHIDDFFDISNADTTEKVWKSAIVLAIGAAGFVVGVFGYKLVKPVTFICGFGVAGVFCQAVFSALIAGKAVPIIAFILGGLIGGALSVYFYRAGVFIVGIFGGMALGFELSQIAGAGNTVTIILVVVSALVVAGLVLYLEKPVMIISSSFSGAAIVIRVIGFFAGNYPTGTDFASETEAVKKAFWFYFAGLIVLTIIYSIVQYRVTAVGIDYGLGKDAKKDAEKAQKAAQPKTGTQPVNMV</sequence>
<dbReference type="GeneID" id="19946431"/>
<name>T0QG01_SAPDV</name>
<feature type="domain" description="TM7S3/TM198-like" evidence="9">
    <location>
        <begin position="82"/>
        <end position="256"/>
    </location>
</feature>
<protein>
    <recommendedName>
        <fullName evidence="6">Transmembrane protein 198</fullName>
    </recommendedName>
</protein>
<dbReference type="Proteomes" id="UP000030762">
    <property type="component" value="Unassembled WGS sequence"/>
</dbReference>
<keyword evidence="5 7" id="KW-0472">Membrane</keyword>
<feature type="transmembrane region" description="Helical" evidence="7">
    <location>
        <begin position="149"/>
        <end position="167"/>
    </location>
</feature>
<proteinExistence type="inferred from homology"/>
<evidence type="ECO:0000256" key="1">
    <source>
        <dbReference type="ARBA" id="ARBA00004141"/>
    </source>
</evidence>
<feature type="chain" id="PRO_5004583299" description="Transmembrane protein 198" evidence="8">
    <location>
        <begin position="21"/>
        <end position="294"/>
    </location>
</feature>
<evidence type="ECO:0000256" key="7">
    <source>
        <dbReference type="SAM" id="Phobius"/>
    </source>
</evidence>
<keyword evidence="4 7" id="KW-1133">Transmembrane helix</keyword>
<evidence type="ECO:0000256" key="8">
    <source>
        <dbReference type="SAM" id="SignalP"/>
    </source>
</evidence>
<dbReference type="RefSeq" id="XP_008609655.1">
    <property type="nucleotide sequence ID" value="XM_008611433.1"/>
</dbReference>
<dbReference type="OrthoDB" id="102260at2759"/>
<dbReference type="AlphaFoldDB" id="T0QG01"/>
<feature type="transmembrane region" description="Helical" evidence="7">
    <location>
        <begin position="173"/>
        <end position="191"/>
    </location>
</feature>
<dbReference type="GO" id="GO:0005886">
    <property type="term" value="C:plasma membrane"/>
    <property type="evidence" value="ECO:0007669"/>
    <property type="project" value="TreeGrafter"/>
</dbReference>
<keyword evidence="3 7" id="KW-0812">Transmembrane</keyword>
<evidence type="ECO:0000256" key="6">
    <source>
        <dbReference type="ARBA" id="ARBA00049737"/>
    </source>
</evidence>
<evidence type="ECO:0000256" key="2">
    <source>
        <dbReference type="ARBA" id="ARBA00006244"/>
    </source>
</evidence>